<organism evidence="2 5">
    <name type="scientific">Myxococcus fulvus</name>
    <dbReference type="NCBI Taxonomy" id="33"/>
    <lineage>
        <taxon>Bacteria</taxon>
        <taxon>Pseudomonadati</taxon>
        <taxon>Myxococcota</taxon>
        <taxon>Myxococcia</taxon>
        <taxon>Myxococcales</taxon>
        <taxon>Cystobacterineae</taxon>
        <taxon>Myxococcaceae</taxon>
        <taxon>Myxococcus</taxon>
    </lineage>
</organism>
<proteinExistence type="predicted"/>
<evidence type="ECO:0000256" key="1">
    <source>
        <dbReference type="SAM" id="SignalP"/>
    </source>
</evidence>
<evidence type="ECO:0000313" key="3">
    <source>
        <dbReference type="EMBL" id="SEU40383.1"/>
    </source>
</evidence>
<feature type="chain" id="PRO_5022978863" description="Lipoprotein" evidence="1">
    <location>
        <begin position="23"/>
        <end position="259"/>
    </location>
</feature>
<protein>
    <recommendedName>
        <fullName evidence="6">Lipoprotein</fullName>
    </recommendedName>
</protein>
<comment type="caution">
    <text evidence="2">The sequence shown here is derived from an EMBL/GenBank/DDBJ whole genome shotgun (WGS) entry which is preliminary data.</text>
</comment>
<accession>A0A511TC37</accession>
<evidence type="ECO:0000313" key="4">
    <source>
        <dbReference type="Proteomes" id="UP000183760"/>
    </source>
</evidence>
<sequence>MLSSSMKSLLGGVVLAATPALADSTTTIPAFAADISAARLATSPGGATVIRAEMRGAVNRFLQDDDKVDAVERAYLADRISDLTFKQGVTATAMKYLIDTHELNDGLTWYSPLWLDVLPQTPADYFGATGPLTTSTDIMEGNIPAGMGVANQRTLTYKAGAAFELHEGVSYFKPITVQELLAMLKEQVINGTPNSDEVDGALAFITQVSRNSNRLYTTNWSCRTYCGGGGPGDAGGFFIAAVSTERNFVRMVRVTTWSD</sequence>
<dbReference type="OrthoDB" id="5522983at2"/>
<keyword evidence="1" id="KW-0732">Signal</keyword>
<dbReference type="EMBL" id="FOIB01000015">
    <property type="protein sequence ID" value="SEU40383.1"/>
    <property type="molecule type" value="Genomic_DNA"/>
</dbReference>
<evidence type="ECO:0000313" key="5">
    <source>
        <dbReference type="Proteomes" id="UP000321514"/>
    </source>
</evidence>
<gene>
    <name evidence="2" type="ORF">MFU01_67810</name>
    <name evidence="3" type="ORF">SAMN05443572_115105</name>
</gene>
<name>A0A511TC37_MYXFU</name>
<dbReference type="Proteomes" id="UP000183760">
    <property type="component" value="Unassembled WGS sequence"/>
</dbReference>
<dbReference type="Proteomes" id="UP000321514">
    <property type="component" value="Unassembled WGS sequence"/>
</dbReference>
<reference evidence="3 4" key="1">
    <citation type="submission" date="2016-10" db="EMBL/GenBank/DDBJ databases">
        <authorList>
            <person name="Varghese N."/>
            <person name="Submissions S."/>
        </authorList>
    </citation>
    <scope>NUCLEOTIDE SEQUENCE [LARGE SCALE GENOMIC DNA]</scope>
    <source>
        <strain evidence="3 4">DSM 16525</strain>
    </source>
</reference>
<evidence type="ECO:0000313" key="2">
    <source>
        <dbReference type="EMBL" id="GEN11744.1"/>
    </source>
</evidence>
<dbReference type="AlphaFoldDB" id="A0A511TC37"/>
<keyword evidence="4" id="KW-1185">Reference proteome</keyword>
<feature type="signal peptide" evidence="1">
    <location>
        <begin position="1"/>
        <end position="22"/>
    </location>
</feature>
<dbReference type="RefSeq" id="WP_074959040.1">
    <property type="nucleotide sequence ID" value="NZ_BJXR01000049.1"/>
</dbReference>
<dbReference type="EMBL" id="BJXR01000049">
    <property type="protein sequence ID" value="GEN11744.1"/>
    <property type="molecule type" value="Genomic_DNA"/>
</dbReference>
<evidence type="ECO:0008006" key="6">
    <source>
        <dbReference type="Google" id="ProtNLM"/>
    </source>
</evidence>
<reference evidence="2 5" key="2">
    <citation type="submission" date="2019-07" db="EMBL/GenBank/DDBJ databases">
        <title>Whole genome shotgun sequence of Myxococcus fulvus NBRC 100333.</title>
        <authorList>
            <person name="Hosoyama A."/>
            <person name="Uohara A."/>
            <person name="Ohji S."/>
            <person name="Ichikawa N."/>
        </authorList>
    </citation>
    <scope>NUCLEOTIDE SEQUENCE [LARGE SCALE GENOMIC DNA]</scope>
    <source>
        <strain evidence="2 5">NBRC 100333</strain>
    </source>
</reference>